<evidence type="ECO:0000313" key="2">
    <source>
        <dbReference type="EMBL" id="TFJ88512.1"/>
    </source>
</evidence>
<protein>
    <submittedName>
        <fullName evidence="2">Uncharacterized protein</fullName>
    </submittedName>
</protein>
<comment type="caution">
    <text evidence="2">The sequence shown here is derived from an EMBL/GenBank/DDBJ whole genome shotgun (WGS) entry which is preliminary data.</text>
</comment>
<dbReference type="Proteomes" id="UP000355283">
    <property type="component" value="Unassembled WGS sequence"/>
</dbReference>
<reference evidence="2 3" key="1">
    <citation type="submission" date="2019-01" db="EMBL/GenBank/DDBJ databases">
        <title>Nuclear Genome Assembly of the Microalgal Biofuel strain Nannochloropsis salina CCMP1776.</title>
        <authorList>
            <person name="Hovde B."/>
        </authorList>
    </citation>
    <scope>NUCLEOTIDE SEQUENCE [LARGE SCALE GENOMIC DNA]</scope>
    <source>
        <strain evidence="2 3">CCMP1776</strain>
    </source>
</reference>
<dbReference type="EMBL" id="SDOX01000001">
    <property type="protein sequence ID" value="TFJ88512.1"/>
    <property type="molecule type" value="Genomic_DNA"/>
</dbReference>
<feature type="region of interest" description="Disordered" evidence="1">
    <location>
        <begin position="100"/>
        <end position="174"/>
    </location>
</feature>
<dbReference type="OrthoDB" id="10296744at2759"/>
<organism evidence="2 3">
    <name type="scientific">Nannochloropsis salina CCMP1776</name>
    <dbReference type="NCBI Taxonomy" id="1027361"/>
    <lineage>
        <taxon>Eukaryota</taxon>
        <taxon>Sar</taxon>
        <taxon>Stramenopiles</taxon>
        <taxon>Ochrophyta</taxon>
        <taxon>Eustigmatophyceae</taxon>
        <taxon>Eustigmatales</taxon>
        <taxon>Monodopsidaceae</taxon>
        <taxon>Microchloropsis</taxon>
        <taxon>Microchloropsis salina</taxon>
    </lineage>
</organism>
<accession>A0A4D9DA69</accession>
<proteinExistence type="predicted"/>
<feature type="region of interest" description="Disordered" evidence="1">
    <location>
        <begin position="360"/>
        <end position="390"/>
    </location>
</feature>
<keyword evidence="3" id="KW-1185">Reference proteome</keyword>
<name>A0A4D9DA69_9STRA</name>
<feature type="compositionally biased region" description="Gly residues" evidence="1">
    <location>
        <begin position="376"/>
        <end position="390"/>
    </location>
</feature>
<dbReference type="AlphaFoldDB" id="A0A4D9DA69"/>
<evidence type="ECO:0000256" key="1">
    <source>
        <dbReference type="SAM" id="MobiDB-lite"/>
    </source>
</evidence>
<evidence type="ECO:0000313" key="3">
    <source>
        <dbReference type="Proteomes" id="UP000355283"/>
    </source>
</evidence>
<feature type="compositionally biased region" description="Polar residues" evidence="1">
    <location>
        <begin position="249"/>
        <end position="269"/>
    </location>
</feature>
<feature type="compositionally biased region" description="Basic and acidic residues" evidence="1">
    <location>
        <begin position="144"/>
        <end position="156"/>
    </location>
</feature>
<gene>
    <name evidence="2" type="ORF">NSK_000086</name>
</gene>
<sequence length="390" mass="42790">MAQKVEQSHLRECLPGDAARKLLKQAIDTAQAAREEMRALQEQTVDRGGFSRSIPHGYHVGTDDAKLDSFYNSNYGVEFVSKALPLPGGTGSYKHDVARTHRDNDGRIGGQNRNKLANYGAGDVSKESKNVGMQQQLKNGKVHGKGEGEFHIDDTNSYRSQRASSPPPSASSHRNLISDAHQMFPCIAASHAPCSSPDKQRPRNAKLHALKARVEKLLLREETNRKGEIKVRREVMSGLQDDLNRGRSPWSSPTSSQHIDSPTSDTNVPNVPDVDRRLEDGPGAPLFSASSSLLKQAIAEKRREKRASFFLSRTSESQLPRSLLPNSEAVEDAPRNLGSWQSSTASATWHDAWVWPRLTKEEMHAARQKPPLPEGGSTGRGKGGGLDSLT</sequence>
<feature type="region of interest" description="Disordered" evidence="1">
    <location>
        <begin position="240"/>
        <end position="288"/>
    </location>
</feature>